<keyword evidence="2" id="KW-0472">Membrane</keyword>
<feature type="transmembrane region" description="Helical" evidence="2">
    <location>
        <begin position="125"/>
        <end position="142"/>
    </location>
</feature>
<dbReference type="EMBL" id="LR824014">
    <property type="protein sequence ID" value="CAD0200024.1"/>
    <property type="molecule type" value="Genomic_DNA"/>
</dbReference>
<dbReference type="Pfam" id="PF15993">
    <property type="entry name" value="Fuseless"/>
    <property type="match status" value="1"/>
</dbReference>
<organism evidence="3 4">
    <name type="scientific">Chrysodeixis includens</name>
    <name type="common">Soybean looper</name>
    <name type="synonym">Pseudoplusia includens</name>
    <dbReference type="NCBI Taxonomy" id="689277"/>
    <lineage>
        <taxon>Eukaryota</taxon>
        <taxon>Metazoa</taxon>
        <taxon>Ecdysozoa</taxon>
        <taxon>Arthropoda</taxon>
        <taxon>Hexapoda</taxon>
        <taxon>Insecta</taxon>
        <taxon>Pterygota</taxon>
        <taxon>Neoptera</taxon>
        <taxon>Endopterygota</taxon>
        <taxon>Lepidoptera</taxon>
        <taxon>Glossata</taxon>
        <taxon>Ditrysia</taxon>
        <taxon>Noctuoidea</taxon>
        <taxon>Noctuidae</taxon>
        <taxon>Plusiinae</taxon>
        <taxon>Chrysodeixis</taxon>
    </lineage>
</organism>
<dbReference type="GO" id="GO:0042734">
    <property type="term" value="C:presynaptic membrane"/>
    <property type="evidence" value="ECO:0007669"/>
    <property type="project" value="TreeGrafter"/>
</dbReference>
<accession>A0A9N8Q0C0</accession>
<keyword evidence="2" id="KW-0812">Transmembrane</keyword>
<feature type="transmembrane region" description="Helical" evidence="2">
    <location>
        <begin position="162"/>
        <end position="182"/>
    </location>
</feature>
<sequence length="264" mass="29245">MPPNLSDTLLPDSTPRKLSRTPSLQSCSSGAEQCSCDEVSYGIGDAIFSCFVVAPHVVSVWRATWGLMELQPRMFPFAQTYLLGIVIHVCFAVARSRLLSRSTGAWSDPDGGACAWLRERIISRVYTYIFILSNIMQWRGGWGLLDMFVDKVLPDVDDPHRPVLIATLTITFFVAISLLRAARNLLASPYFLVTDGKEPTYIFSTRFNTSAGESLWIPTSSGEEVGSVRLLLTKPEPPSNVSRDWSSGTDRGVLLHWCAQPQPT</sequence>
<feature type="transmembrane region" description="Helical" evidence="2">
    <location>
        <begin position="74"/>
        <end position="94"/>
    </location>
</feature>
<evidence type="ECO:0000313" key="3">
    <source>
        <dbReference type="EMBL" id="CAD0200024.1"/>
    </source>
</evidence>
<dbReference type="PANTHER" id="PTHR35270:SF2">
    <property type="entry name" value="FUSELESS, ISOFORM A"/>
    <property type="match status" value="1"/>
</dbReference>
<feature type="region of interest" description="Disordered" evidence="1">
    <location>
        <begin position="1"/>
        <end position="24"/>
    </location>
</feature>
<gene>
    <name evidence="3" type="ORF">CINC_LOCUS1712</name>
</gene>
<dbReference type="GO" id="GO:0070073">
    <property type="term" value="P:clustering of voltage-gated calcium channels"/>
    <property type="evidence" value="ECO:0007669"/>
    <property type="project" value="TreeGrafter"/>
</dbReference>
<evidence type="ECO:0000313" key="4">
    <source>
        <dbReference type="Proteomes" id="UP001154114"/>
    </source>
</evidence>
<dbReference type="AlphaFoldDB" id="A0A9N8Q0C0"/>
<dbReference type="OrthoDB" id="45313at2759"/>
<protein>
    <submittedName>
        <fullName evidence="3">Uncharacterized protein</fullName>
    </submittedName>
</protein>
<dbReference type="GO" id="GO:0007270">
    <property type="term" value="P:neuron-neuron synaptic transmission"/>
    <property type="evidence" value="ECO:0007669"/>
    <property type="project" value="TreeGrafter"/>
</dbReference>
<dbReference type="PANTHER" id="PTHR35270">
    <property type="entry name" value="FUSELESS, ISOFORM A"/>
    <property type="match status" value="1"/>
</dbReference>
<keyword evidence="2" id="KW-1133">Transmembrane helix</keyword>
<evidence type="ECO:0000256" key="1">
    <source>
        <dbReference type="SAM" id="MobiDB-lite"/>
    </source>
</evidence>
<dbReference type="Proteomes" id="UP001154114">
    <property type="component" value="Chromosome 11"/>
</dbReference>
<dbReference type="InterPro" id="IPR032751">
    <property type="entry name" value="Fuseless"/>
</dbReference>
<evidence type="ECO:0000256" key="2">
    <source>
        <dbReference type="SAM" id="Phobius"/>
    </source>
</evidence>
<name>A0A9N8Q0C0_CHRIL</name>
<dbReference type="GO" id="GO:0007274">
    <property type="term" value="P:neuromuscular synaptic transmission"/>
    <property type="evidence" value="ECO:0007669"/>
    <property type="project" value="TreeGrafter"/>
</dbReference>
<proteinExistence type="predicted"/>
<reference evidence="3" key="1">
    <citation type="submission" date="2021-12" db="EMBL/GenBank/DDBJ databases">
        <authorList>
            <person name="King R."/>
        </authorList>
    </citation>
    <scope>NUCLEOTIDE SEQUENCE</scope>
</reference>
<keyword evidence="4" id="KW-1185">Reference proteome</keyword>